<evidence type="ECO:0000256" key="3">
    <source>
        <dbReference type="ARBA" id="ARBA00022729"/>
    </source>
</evidence>
<dbReference type="PROSITE" id="PS51257">
    <property type="entry name" value="PROKAR_LIPOPROTEIN"/>
    <property type="match status" value="1"/>
</dbReference>
<keyword evidence="3 6" id="KW-0732">Signal</keyword>
<comment type="subcellular location">
    <subcellularLocation>
        <location evidence="1">Cell outer membrane</location>
    </subcellularLocation>
</comment>
<dbReference type="Gene3D" id="1.25.40.390">
    <property type="match status" value="1"/>
</dbReference>
<evidence type="ECO:0000256" key="5">
    <source>
        <dbReference type="ARBA" id="ARBA00023237"/>
    </source>
</evidence>
<evidence type="ECO:0000256" key="6">
    <source>
        <dbReference type="SAM" id="SignalP"/>
    </source>
</evidence>
<evidence type="ECO:0000256" key="1">
    <source>
        <dbReference type="ARBA" id="ARBA00004442"/>
    </source>
</evidence>
<evidence type="ECO:0000256" key="2">
    <source>
        <dbReference type="ARBA" id="ARBA00006275"/>
    </source>
</evidence>
<evidence type="ECO:0000313" key="9">
    <source>
        <dbReference type="EMBL" id="RNI26196.1"/>
    </source>
</evidence>
<dbReference type="Proteomes" id="UP000272117">
    <property type="component" value="Unassembled WGS sequence"/>
</dbReference>
<keyword evidence="10" id="KW-1185">Reference proteome</keyword>
<dbReference type="Pfam" id="PF07980">
    <property type="entry name" value="SusD_RagB"/>
    <property type="match status" value="1"/>
</dbReference>
<evidence type="ECO:0000259" key="8">
    <source>
        <dbReference type="Pfam" id="PF14322"/>
    </source>
</evidence>
<accession>A0A3M9MKZ6</accession>
<dbReference type="OrthoDB" id="9792139at2"/>
<dbReference type="SUPFAM" id="SSF48452">
    <property type="entry name" value="TPR-like"/>
    <property type="match status" value="1"/>
</dbReference>
<organism evidence="9 10">
    <name type="scientific">Rufibacter latericius</name>
    <dbReference type="NCBI Taxonomy" id="2487040"/>
    <lineage>
        <taxon>Bacteria</taxon>
        <taxon>Pseudomonadati</taxon>
        <taxon>Bacteroidota</taxon>
        <taxon>Cytophagia</taxon>
        <taxon>Cytophagales</taxon>
        <taxon>Hymenobacteraceae</taxon>
        <taxon>Rufibacter</taxon>
    </lineage>
</organism>
<dbReference type="EMBL" id="RJJD01000008">
    <property type="protein sequence ID" value="RNI26196.1"/>
    <property type="molecule type" value="Genomic_DNA"/>
</dbReference>
<gene>
    <name evidence="9" type="ORF">EFB08_15395</name>
</gene>
<feature type="domain" description="SusD-like N-terminal" evidence="8">
    <location>
        <begin position="33"/>
        <end position="252"/>
    </location>
</feature>
<proteinExistence type="inferred from homology"/>
<dbReference type="GO" id="GO:0009279">
    <property type="term" value="C:cell outer membrane"/>
    <property type="evidence" value="ECO:0007669"/>
    <property type="project" value="UniProtKB-SubCell"/>
</dbReference>
<evidence type="ECO:0000313" key="10">
    <source>
        <dbReference type="Proteomes" id="UP000272117"/>
    </source>
</evidence>
<dbReference type="InterPro" id="IPR012944">
    <property type="entry name" value="SusD_RagB_dom"/>
</dbReference>
<evidence type="ECO:0000259" key="7">
    <source>
        <dbReference type="Pfam" id="PF07980"/>
    </source>
</evidence>
<dbReference type="CDD" id="cd08977">
    <property type="entry name" value="SusD"/>
    <property type="match status" value="1"/>
</dbReference>
<dbReference type="RefSeq" id="WP_123127813.1">
    <property type="nucleotide sequence ID" value="NZ_RJJD01000008.1"/>
</dbReference>
<feature type="domain" description="RagB/SusD" evidence="7">
    <location>
        <begin position="385"/>
        <end position="503"/>
    </location>
</feature>
<feature type="chain" id="PRO_5018159906" evidence="6">
    <location>
        <begin position="32"/>
        <end position="505"/>
    </location>
</feature>
<protein>
    <submittedName>
        <fullName evidence="9">RagB/SusD family nutrient uptake outer membrane protein</fullName>
    </submittedName>
</protein>
<dbReference type="AlphaFoldDB" id="A0A3M9MKZ6"/>
<reference evidence="9 10" key="1">
    <citation type="submission" date="2018-11" db="EMBL/GenBank/DDBJ databases">
        <title>Rufibacter latericius sp. nov., isolated from water in Baiyang Lake.</title>
        <authorList>
            <person name="Yang Y."/>
        </authorList>
    </citation>
    <scope>NUCLEOTIDE SEQUENCE [LARGE SCALE GENOMIC DNA]</scope>
    <source>
        <strain evidence="9 10">R-22-1c-1</strain>
    </source>
</reference>
<keyword evidence="4" id="KW-0472">Membrane</keyword>
<dbReference type="Pfam" id="PF14322">
    <property type="entry name" value="SusD-like_3"/>
    <property type="match status" value="1"/>
</dbReference>
<feature type="signal peptide" evidence="6">
    <location>
        <begin position="1"/>
        <end position="31"/>
    </location>
</feature>
<name>A0A3M9MKZ6_9BACT</name>
<comment type="caution">
    <text evidence="9">The sequence shown here is derived from an EMBL/GenBank/DDBJ whole genome shotgun (WGS) entry which is preliminary data.</text>
</comment>
<comment type="similarity">
    <text evidence="2">Belongs to the SusD family.</text>
</comment>
<dbReference type="InterPro" id="IPR033985">
    <property type="entry name" value="SusD-like_N"/>
</dbReference>
<evidence type="ECO:0000256" key="4">
    <source>
        <dbReference type="ARBA" id="ARBA00023136"/>
    </source>
</evidence>
<keyword evidence="5" id="KW-0998">Cell outer membrane</keyword>
<sequence length="505" mass="54220">MKIFNSNPSKKYLIRLALFSMPLASILSSCGDDFLDAVPETSVFEGSNFDTPALVVAQVNGLYATLKHARILGGRYQIYNDVRTEEFVNRTSNGVTALPVYNFTVGADDSYIADLWTRGYSTINRANIFLKGLAENTDKVAAADATMYAAEAKFVRALAYFSMVQMFAKPYVADNGASPGLPLRLQAETSSANNALKRSSVAEVYTQILKDLDDAEAGLPGAYTGTAAAAGTLNTTRAHKSTAIALKSRVYLAMGRYANVITEANKIVSATAPFTAPATIGGVASVPHQLQPNIATVFTTFTTSESILSAPFTDTDAPGTQNQLGYYYNAGNVEYYLNATTGIYGNPQFTATDARKTALTGMSNIGSAAAPNNVPILTKWSAVSPYTSWVPLIRYSEVLLNLAEAEARVGDQARALALLLAVHHRSDPTWVYAPTSQDDLINTILTERRIELLGEGFRSNDLFRTGQPIMSRGAGSATALATIAPTDTRYLIPVPTTEILTNPAF</sequence>
<dbReference type="InterPro" id="IPR011990">
    <property type="entry name" value="TPR-like_helical_dom_sf"/>
</dbReference>